<keyword evidence="2" id="KW-0812">Transmembrane</keyword>
<gene>
    <name evidence="4" type="ORF">IM811_016888</name>
</gene>
<accession>A0A8H7KEJ1</accession>
<evidence type="ECO:0000256" key="1">
    <source>
        <dbReference type="SAM" id="MobiDB-lite"/>
    </source>
</evidence>
<keyword evidence="3" id="KW-0732">Signal</keyword>
<evidence type="ECO:0000313" key="4">
    <source>
        <dbReference type="EMBL" id="KAF9749093.1"/>
    </source>
</evidence>
<sequence>MKAAQVVALLGLASLSYAQAPSPTESIGCEPHGDHWSVTKPSTQMVSKSSEMETYIVALLGTARDLALLQPLSALLHCEGPATSATSAAVTTSASEDHDHDHSSTVDPGPSPTESVGCQPHGDHWHCEGPAVTSGASSNVPSSSSAAVTTTSADHDDHSHGSATPTKPSPTESVGCEPHGDHWHCDGPRVTSSGLTSVVSSIPTPSSNGTITTTVPTAMAAGLSTTGFGVVALAGTFAVLLTL</sequence>
<evidence type="ECO:0000256" key="3">
    <source>
        <dbReference type="SAM" id="SignalP"/>
    </source>
</evidence>
<feature type="compositionally biased region" description="Basic and acidic residues" evidence="1">
    <location>
        <begin position="95"/>
        <end position="104"/>
    </location>
</feature>
<feature type="transmembrane region" description="Helical" evidence="2">
    <location>
        <begin position="218"/>
        <end position="241"/>
    </location>
</feature>
<feature type="chain" id="PRO_5034662122" description="Hydrophobin" evidence="3">
    <location>
        <begin position="19"/>
        <end position="243"/>
    </location>
</feature>
<proteinExistence type="predicted"/>
<reference evidence="4" key="1">
    <citation type="submission" date="2020-10" db="EMBL/GenBank/DDBJ databases">
        <title>High-Quality Genome Resource of Clonostachys rosea strain S41 by Oxford Nanopore Long-Read Sequencing.</title>
        <authorList>
            <person name="Wang H."/>
        </authorList>
    </citation>
    <scope>NUCLEOTIDE SEQUENCE</scope>
    <source>
        <strain evidence="4">S41</strain>
    </source>
</reference>
<name>A0A8H7KEJ1_BIOOC</name>
<dbReference type="Proteomes" id="UP000616885">
    <property type="component" value="Unassembled WGS sequence"/>
</dbReference>
<dbReference type="AlphaFoldDB" id="A0A8H7KEJ1"/>
<keyword evidence="2" id="KW-0472">Membrane</keyword>
<dbReference type="EMBL" id="JADCTT010000008">
    <property type="protein sequence ID" value="KAF9749093.1"/>
    <property type="molecule type" value="Genomic_DNA"/>
</dbReference>
<comment type="caution">
    <text evidence="4">The sequence shown here is derived from an EMBL/GenBank/DDBJ whole genome shotgun (WGS) entry which is preliminary data.</text>
</comment>
<keyword evidence="2" id="KW-1133">Transmembrane helix</keyword>
<organism evidence="4 5">
    <name type="scientific">Bionectria ochroleuca</name>
    <name type="common">Gliocladium roseum</name>
    <dbReference type="NCBI Taxonomy" id="29856"/>
    <lineage>
        <taxon>Eukaryota</taxon>
        <taxon>Fungi</taxon>
        <taxon>Dikarya</taxon>
        <taxon>Ascomycota</taxon>
        <taxon>Pezizomycotina</taxon>
        <taxon>Sordariomycetes</taxon>
        <taxon>Hypocreomycetidae</taxon>
        <taxon>Hypocreales</taxon>
        <taxon>Bionectriaceae</taxon>
        <taxon>Clonostachys</taxon>
    </lineage>
</organism>
<protein>
    <recommendedName>
        <fullName evidence="6">Hydrophobin</fullName>
    </recommendedName>
</protein>
<feature type="compositionally biased region" description="Low complexity" evidence="1">
    <location>
        <begin position="132"/>
        <end position="152"/>
    </location>
</feature>
<feature type="compositionally biased region" description="Basic and acidic residues" evidence="1">
    <location>
        <begin position="178"/>
        <end position="187"/>
    </location>
</feature>
<evidence type="ECO:0000313" key="5">
    <source>
        <dbReference type="Proteomes" id="UP000616885"/>
    </source>
</evidence>
<evidence type="ECO:0000256" key="2">
    <source>
        <dbReference type="SAM" id="Phobius"/>
    </source>
</evidence>
<feature type="region of interest" description="Disordered" evidence="1">
    <location>
        <begin position="87"/>
        <end position="195"/>
    </location>
</feature>
<feature type="signal peptide" evidence="3">
    <location>
        <begin position="1"/>
        <end position="18"/>
    </location>
</feature>
<evidence type="ECO:0008006" key="6">
    <source>
        <dbReference type="Google" id="ProtNLM"/>
    </source>
</evidence>